<keyword evidence="2" id="KW-1185">Reference proteome</keyword>
<dbReference type="Proteomes" id="UP000240760">
    <property type="component" value="Unassembled WGS sequence"/>
</dbReference>
<name>A0A2T4BZU5_TRILO</name>
<accession>A0A2T4BZU5</accession>
<evidence type="ECO:0000313" key="2">
    <source>
        <dbReference type="Proteomes" id="UP000240760"/>
    </source>
</evidence>
<proteinExistence type="predicted"/>
<gene>
    <name evidence="1" type="ORF">M440DRAFT_104874</name>
</gene>
<protein>
    <submittedName>
        <fullName evidence="1">Uncharacterized protein</fullName>
    </submittedName>
</protein>
<sequence>MVLGHDVFCMEKVVEASLPFFITLFRCIFPLPALSTRLLPSRCGCWNCIGSHHWRSSHLIYTHLTVAGVSFFLFSL</sequence>
<organism evidence="1 2">
    <name type="scientific">Trichoderma longibrachiatum ATCC 18648</name>
    <dbReference type="NCBI Taxonomy" id="983965"/>
    <lineage>
        <taxon>Eukaryota</taxon>
        <taxon>Fungi</taxon>
        <taxon>Dikarya</taxon>
        <taxon>Ascomycota</taxon>
        <taxon>Pezizomycotina</taxon>
        <taxon>Sordariomycetes</taxon>
        <taxon>Hypocreomycetidae</taxon>
        <taxon>Hypocreales</taxon>
        <taxon>Hypocreaceae</taxon>
        <taxon>Trichoderma</taxon>
    </lineage>
</organism>
<dbReference type="AlphaFoldDB" id="A0A2T4BZU5"/>
<dbReference type="EMBL" id="KZ679135">
    <property type="protein sequence ID" value="PTB74840.1"/>
    <property type="molecule type" value="Genomic_DNA"/>
</dbReference>
<evidence type="ECO:0000313" key="1">
    <source>
        <dbReference type="EMBL" id="PTB74840.1"/>
    </source>
</evidence>
<reference evidence="1 2" key="1">
    <citation type="submission" date="2016-07" db="EMBL/GenBank/DDBJ databases">
        <title>Multiple horizontal gene transfer events from other fungi enriched the ability of initially mycotrophic Trichoderma (Ascomycota) to feed on dead plant biomass.</title>
        <authorList>
            <consortium name="DOE Joint Genome Institute"/>
            <person name="Aerts A."/>
            <person name="Atanasova L."/>
            <person name="Chenthamara K."/>
            <person name="Zhang J."/>
            <person name="Grujic M."/>
            <person name="Henrissat B."/>
            <person name="Kuo A."/>
            <person name="Salamov A."/>
            <person name="Lipzen A."/>
            <person name="Labutti K."/>
            <person name="Barry K."/>
            <person name="Miao Y."/>
            <person name="Rahimi M.J."/>
            <person name="Shen Q."/>
            <person name="Grigoriev I.V."/>
            <person name="Kubicek C.P."/>
            <person name="Druzhinina I.S."/>
        </authorList>
    </citation>
    <scope>NUCLEOTIDE SEQUENCE [LARGE SCALE GENOMIC DNA]</scope>
    <source>
        <strain evidence="1 2">ATCC 18648</strain>
    </source>
</reference>